<organism evidence="1 2">
    <name type="scientific">Saguinus oedipus</name>
    <name type="common">Cotton-top tamarin</name>
    <name type="synonym">Oedipomidas oedipus</name>
    <dbReference type="NCBI Taxonomy" id="9490"/>
    <lineage>
        <taxon>Eukaryota</taxon>
        <taxon>Metazoa</taxon>
        <taxon>Chordata</taxon>
        <taxon>Craniata</taxon>
        <taxon>Vertebrata</taxon>
        <taxon>Euteleostomi</taxon>
        <taxon>Mammalia</taxon>
        <taxon>Eutheria</taxon>
        <taxon>Euarchontoglires</taxon>
        <taxon>Primates</taxon>
        <taxon>Haplorrhini</taxon>
        <taxon>Platyrrhini</taxon>
        <taxon>Cebidae</taxon>
        <taxon>Callitrichinae</taxon>
        <taxon>Saguinus</taxon>
    </lineage>
</organism>
<accession>A0ABQ9TZ26</accession>
<keyword evidence="2" id="KW-1185">Reference proteome</keyword>
<sequence length="96" mass="10228">QATPNLSEQKPLFTAHDPLSLQLEPVQLGRLPSAPQGGHWAYLSAGAPSRSGPHVTSLRRLAEPPSQQVSISSERKQIPVVLPSISPGEAGEMAWT</sequence>
<dbReference type="Proteomes" id="UP001266305">
    <property type="component" value="Unassembled WGS sequence"/>
</dbReference>
<name>A0ABQ9TZ26_SAGOE</name>
<evidence type="ECO:0000313" key="1">
    <source>
        <dbReference type="EMBL" id="KAK2089740.1"/>
    </source>
</evidence>
<feature type="non-terminal residue" evidence="1">
    <location>
        <position position="1"/>
    </location>
</feature>
<evidence type="ECO:0000313" key="2">
    <source>
        <dbReference type="Proteomes" id="UP001266305"/>
    </source>
</evidence>
<proteinExistence type="predicted"/>
<comment type="caution">
    <text evidence="1">The sequence shown here is derived from an EMBL/GenBank/DDBJ whole genome shotgun (WGS) entry which is preliminary data.</text>
</comment>
<dbReference type="EMBL" id="JASSZA010000018">
    <property type="protein sequence ID" value="KAK2089740.1"/>
    <property type="molecule type" value="Genomic_DNA"/>
</dbReference>
<gene>
    <name evidence="1" type="ORF">P7K49_032406</name>
</gene>
<protein>
    <submittedName>
        <fullName evidence="1">Uncharacterized protein</fullName>
    </submittedName>
</protein>
<reference evidence="1 2" key="1">
    <citation type="submission" date="2023-05" db="EMBL/GenBank/DDBJ databases">
        <title>B98-5 Cell Line De Novo Hybrid Assembly: An Optical Mapping Approach.</title>
        <authorList>
            <person name="Kananen K."/>
            <person name="Auerbach J.A."/>
            <person name="Kautto E."/>
            <person name="Blachly J.S."/>
        </authorList>
    </citation>
    <scope>NUCLEOTIDE SEQUENCE [LARGE SCALE GENOMIC DNA]</scope>
    <source>
        <strain evidence="1">B95-8</strain>
        <tissue evidence="1">Cell line</tissue>
    </source>
</reference>